<dbReference type="GO" id="GO:0005829">
    <property type="term" value="C:cytosol"/>
    <property type="evidence" value="ECO:0007669"/>
    <property type="project" value="GOC"/>
</dbReference>
<accession>A0A9W5TEB5</accession>
<proteinExistence type="predicted"/>
<sequence>MEDVETKPRYDLEKFIENPIDFLNENFVDESSIAGIEALIVDVSAEIRNQDRKLMDVVKEKAISGELAHERFEKLQCATNDLIAKMAEIQIPTMRGEQSLKILTADIRALNRAKYNICNTITNLKRILMLSTMLDSLREKAKNRKYEEAAGLAVVVRELYQLVSPLREAPPVVRLLTSCNTMLDDLKQQIAEDIEIMLGLSTTQSSIDTPLELYEVCKCADAIDDTVRKQIAAKYGAHVKQSYENVFTNSFDLRILDNINERFAWLRRTINEFDEKYGTDVPEHWDIQASGALSFFDACRNHVVAALTSSTDTVEANVILNALLRCKEFEQELEYRISNYGGAPHPVDRVALEYPEVVPPPAKIDSESEPRKTLKGTLSRCFENHLGSWVANEEVQLEELYNKIVSSKDDAVIMLVLRSAKELFSAISVRLKAVLAVSCEQTLFEMSMVFRRIIGKYQGHLQERVSKIDKHATLTTLAKQGGYIIATCDYATEMIEHLSDEIVDFIAPAYKAQINFTIEKEKINVTKANIVKRFVDECCRFAPITPNIVAPLKKLEHRVMEVIQITIEHLPAAYLHYMTNKVTRGAMGHLKETIFSLDNANEGYCQQLLLDSYSLQKLLLEGVKALVDPLPLGYIDATTSEMDKLQALLKVLNSPDTSIGVFDALLIENGGCCTREELDQIMVIHRKK</sequence>
<dbReference type="PANTHER" id="PTHR12820:SF0">
    <property type="entry name" value="VACUOLAR PROTEIN SORTING-ASSOCIATED PROTEIN 53 HOMOLOG"/>
    <property type="match status" value="1"/>
</dbReference>
<gene>
    <name evidence="2" type="ORF">BaOVIS_026210</name>
</gene>
<dbReference type="GO" id="GO:0042147">
    <property type="term" value="P:retrograde transport, endosome to Golgi"/>
    <property type="evidence" value="ECO:0007669"/>
    <property type="project" value="InterPro"/>
</dbReference>
<dbReference type="InterPro" id="IPR039766">
    <property type="entry name" value="Vps53"/>
</dbReference>
<dbReference type="GO" id="GO:0000938">
    <property type="term" value="C:GARP complex"/>
    <property type="evidence" value="ECO:0007669"/>
    <property type="project" value="InterPro"/>
</dbReference>
<name>A0A9W5TEB5_BABOV</name>
<dbReference type="Pfam" id="PF04100">
    <property type="entry name" value="Vps53_N"/>
    <property type="match status" value="1"/>
</dbReference>
<evidence type="ECO:0000313" key="2">
    <source>
        <dbReference type="EMBL" id="GFE55217.1"/>
    </source>
</evidence>
<dbReference type="OrthoDB" id="10261632at2759"/>
<dbReference type="PANTHER" id="PTHR12820">
    <property type="entry name" value="VACUOLAR SORTING PROTEIN 53"/>
    <property type="match status" value="1"/>
</dbReference>
<feature type="domain" description="Vps53 N-terminal" evidence="1">
    <location>
        <begin position="18"/>
        <end position="408"/>
    </location>
</feature>
<dbReference type="AlphaFoldDB" id="A0A9W5TEB5"/>
<dbReference type="EMBL" id="BLIY01000017">
    <property type="protein sequence ID" value="GFE55217.1"/>
    <property type="molecule type" value="Genomic_DNA"/>
</dbReference>
<protein>
    <submittedName>
        <fullName evidence="2">Vacuolar sorting-associated protein 53A</fullName>
    </submittedName>
</protein>
<organism evidence="2 3">
    <name type="scientific">Babesia ovis</name>
    <dbReference type="NCBI Taxonomy" id="5869"/>
    <lineage>
        <taxon>Eukaryota</taxon>
        <taxon>Sar</taxon>
        <taxon>Alveolata</taxon>
        <taxon>Apicomplexa</taxon>
        <taxon>Aconoidasida</taxon>
        <taxon>Piroplasmida</taxon>
        <taxon>Babesiidae</taxon>
        <taxon>Babesia</taxon>
    </lineage>
</organism>
<reference evidence="2" key="1">
    <citation type="submission" date="2019-12" db="EMBL/GenBank/DDBJ databases">
        <title>Genome sequence of Babesia ovis.</title>
        <authorList>
            <person name="Yamagishi J."/>
            <person name="Sevinc F."/>
            <person name="Xuan X."/>
        </authorList>
    </citation>
    <scope>NUCLEOTIDE SEQUENCE</scope>
    <source>
        <strain evidence="2">Selcuk</strain>
    </source>
</reference>
<comment type="caution">
    <text evidence="2">The sequence shown here is derived from an EMBL/GenBank/DDBJ whole genome shotgun (WGS) entry which is preliminary data.</text>
</comment>
<dbReference type="InterPro" id="IPR007234">
    <property type="entry name" value="Vps53_N"/>
</dbReference>
<evidence type="ECO:0000313" key="3">
    <source>
        <dbReference type="Proteomes" id="UP001057455"/>
    </source>
</evidence>
<dbReference type="Proteomes" id="UP001057455">
    <property type="component" value="Unassembled WGS sequence"/>
</dbReference>
<evidence type="ECO:0000259" key="1">
    <source>
        <dbReference type="Pfam" id="PF04100"/>
    </source>
</evidence>
<keyword evidence="3" id="KW-1185">Reference proteome</keyword>